<evidence type="ECO:0000313" key="11">
    <source>
        <dbReference type="Proteomes" id="UP000006671"/>
    </source>
</evidence>
<dbReference type="GO" id="GO:0140359">
    <property type="term" value="F:ABC-type transporter activity"/>
    <property type="evidence" value="ECO:0007669"/>
    <property type="project" value="InterPro"/>
</dbReference>
<feature type="transmembrane region" description="Helical" evidence="8">
    <location>
        <begin position="708"/>
        <end position="737"/>
    </location>
</feature>
<gene>
    <name evidence="10" type="ORF">NAEGRDRAFT_79337</name>
</gene>
<evidence type="ECO:0000256" key="5">
    <source>
        <dbReference type="ARBA" id="ARBA00022840"/>
    </source>
</evidence>
<dbReference type="KEGG" id="ngr:NAEGRDRAFT_79337"/>
<feature type="transmembrane region" description="Helical" evidence="8">
    <location>
        <begin position="610"/>
        <end position="632"/>
    </location>
</feature>
<dbReference type="SMART" id="SM00382">
    <property type="entry name" value="AAA"/>
    <property type="match status" value="1"/>
</dbReference>
<name>D2VBP6_NAEGR</name>
<feature type="transmembrane region" description="Helical" evidence="8">
    <location>
        <begin position="849"/>
        <end position="871"/>
    </location>
</feature>
<dbReference type="InterPro" id="IPR027417">
    <property type="entry name" value="P-loop_NTPase"/>
</dbReference>
<evidence type="ECO:0000313" key="10">
    <source>
        <dbReference type="EMBL" id="EFC45832.1"/>
    </source>
</evidence>
<dbReference type="PANTHER" id="PTHR48041:SF91">
    <property type="entry name" value="ABC TRANSPORTER G FAMILY MEMBER 28"/>
    <property type="match status" value="1"/>
</dbReference>
<dbReference type="SUPFAM" id="SSF52540">
    <property type="entry name" value="P-loop containing nucleoside triphosphate hydrolases"/>
    <property type="match status" value="1"/>
</dbReference>
<comment type="subcellular location">
    <subcellularLocation>
        <location evidence="1">Membrane</location>
        <topology evidence="1">Multi-pass membrane protein</topology>
    </subcellularLocation>
</comment>
<sequence length="920" mass="104637">MTYYYQSNSKRCGTILAVLFVLSIYAMFAIATIVFILVQCISIGNSAQQFNFNITESMFQSALTCEEKWFLIKETQQPIRTCYIQRTYQVNSSLLIGDEHLVSVFYSSAVPFDLYYFKGVVAFSLFNASGVIDPFSVNYFLSTRVRSGFKQLDLSLKDDLEIPVPFLIPGMDLPSTEGLQFAVRLYTFNDNSTTNYGKFKNNLPSKNSSLDTITELELKDRYVPLSEITFPLSISLSYYIETSSMEKSIYILVSILCLFLLFLFTLTCMTRFKRLVSSSGELIDFLPITLQRVFRIYSNRTNDFDFWIQFNDLSFKSFETAEDSLSLKTILHPVSGVIPPGSFVAIMGESGSGKTTFINCLTKRITGGISKGTVSISGFKVDSESMKRLFAVVPQSDIIHPFMTPKQSFLVSSMIKNVGASHSKIVETVLEVLQLEQHANTLNEKLSGGQKKRVNIGLELVTIPKILILDEPTTGLDVTTANELCRSLRDFATYKQNKTVMAVIHQPSLTAFNCFTHLMLFKEGKLLRFDSLDRIKHEIASNHQYYISPDNISADQVMQYIYSKHEKNHFVLSQYSSPHAAKIYPQSVSTFLVQSLAIMYRTFIQMRIDWFYFIVDILLNAVAGLLIGILFVNNRNHLYVGSPNKDIALNCPVEKMLQCSSPQMDHISSVTSLLVLGISLTSSMSALRVFGREKLNFDRESQSGLNSLVYFIVKDVLAFSQMVLVSLSFTSLFYLMVLPNMDFGFYFGILLCLSIISFPIGYSISIILRDELTQITTAVVIFLFYMFSGASVSLPSLSDMSQPFPLLPYISYIRYIREILFVYELNTNANDYYINKSLNQLGYSWNNKWFLFIICSVFAIGLRCIAYLLLWQSRPQSFTKRISNLCTSLWKVMKQPFDLVISKVKELIKKMLKKMCCCFK</sequence>
<evidence type="ECO:0000256" key="1">
    <source>
        <dbReference type="ARBA" id="ARBA00004141"/>
    </source>
</evidence>
<evidence type="ECO:0000256" key="2">
    <source>
        <dbReference type="ARBA" id="ARBA00022448"/>
    </source>
</evidence>
<keyword evidence="4" id="KW-0547">Nucleotide-binding</keyword>
<dbReference type="VEuPathDB" id="AmoebaDB:NAEGRDRAFT_79337"/>
<dbReference type="PANTHER" id="PTHR48041">
    <property type="entry name" value="ABC TRANSPORTER G FAMILY MEMBER 28"/>
    <property type="match status" value="1"/>
</dbReference>
<evidence type="ECO:0000256" key="7">
    <source>
        <dbReference type="ARBA" id="ARBA00023136"/>
    </source>
</evidence>
<evidence type="ECO:0000256" key="3">
    <source>
        <dbReference type="ARBA" id="ARBA00022692"/>
    </source>
</evidence>
<proteinExistence type="predicted"/>
<dbReference type="Gene3D" id="3.40.50.300">
    <property type="entry name" value="P-loop containing nucleotide triphosphate hydrolases"/>
    <property type="match status" value="1"/>
</dbReference>
<reference evidence="10 11" key="1">
    <citation type="journal article" date="2010" name="Cell">
        <title>The genome of Naegleria gruberi illuminates early eukaryotic versatility.</title>
        <authorList>
            <person name="Fritz-Laylin L.K."/>
            <person name="Prochnik S.E."/>
            <person name="Ginger M.L."/>
            <person name="Dacks J.B."/>
            <person name="Carpenter M.L."/>
            <person name="Field M.C."/>
            <person name="Kuo A."/>
            <person name="Paredez A."/>
            <person name="Chapman J."/>
            <person name="Pham J."/>
            <person name="Shu S."/>
            <person name="Neupane R."/>
            <person name="Cipriano M."/>
            <person name="Mancuso J."/>
            <person name="Tu H."/>
            <person name="Salamov A."/>
            <person name="Lindquist E."/>
            <person name="Shapiro H."/>
            <person name="Lucas S."/>
            <person name="Grigoriev I.V."/>
            <person name="Cande W.Z."/>
            <person name="Fulton C."/>
            <person name="Rokhsar D.S."/>
            <person name="Dawson S.C."/>
        </authorList>
    </citation>
    <scope>NUCLEOTIDE SEQUENCE [LARGE SCALE GENOMIC DNA]</scope>
    <source>
        <strain evidence="10 11">NEG-M</strain>
    </source>
</reference>
<keyword evidence="7 8" id="KW-0472">Membrane</keyword>
<evidence type="ECO:0000256" key="4">
    <source>
        <dbReference type="ARBA" id="ARBA00022741"/>
    </source>
</evidence>
<dbReference type="PROSITE" id="PS00211">
    <property type="entry name" value="ABC_TRANSPORTER_1"/>
    <property type="match status" value="1"/>
</dbReference>
<dbReference type="GO" id="GO:0016020">
    <property type="term" value="C:membrane"/>
    <property type="evidence" value="ECO:0007669"/>
    <property type="project" value="UniProtKB-SubCell"/>
</dbReference>
<dbReference type="GO" id="GO:0016887">
    <property type="term" value="F:ATP hydrolysis activity"/>
    <property type="evidence" value="ECO:0007669"/>
    <property type="project" value="InterPro"/>
</dbReference>
<keyword evidence="5" id="KW-0067">ATP-binding</keyword>
<keyword evidence="6 8" id="KW-1133">Transmembrane helix</keyword>
<dbReference type="PROSITE" id="PS50893">
    <property type="entry name" value="ABC_TRANSPORTER_2"/>
    <property type="match status" value="1"/>
</dbReference>
<dbReference type="GO" id="GO:0005524">
    <property type="term" value="F:ATP binding"/>
    <property type="evidence" value="ECO:0007669"/>
    <property type="project" value="UniProtKB-KW"/>
</dbReference>
<keyword evidence="3 8" id="KW-0812">Transmembrane</keyword>
<dbReference type="RefSeq" id="XP_002678576.1">
    <property type="nucleotide sequence ID" value="XM_002678530.1"/>
</dbReference>
<dbReference type="InterPro" id="IPR003439">
    <property type="entry name" value="ABC_transporter-like_ATP-bd"/>
</dbReference>
<dbReference type="OrthoDB" id="10042850at2759"/>
<evidence type="ECO:0000259" key="9">
    <source>
        <dbReference type="PROSITE" id="PS50893"/>
    </source>
</evidence>
<dbReference type="AlphaFoldDB" id="D2VBP6"/>
<dbReference type="InterPro" id="IPR003593">
    <property type="entry name" value="AAA+_ATPase"/>
</dbReference>
<feature type="transmembrane region" description="Helical" evidence="8">
    <location>
        <begin position="249"/>
        <end position="269"/>
    </location>
</feature>
<organism evidence="11">
    <name type="scientific">Naegleria gruberi</name>
    <name type="common">Amoeba</name>
    <dbReference type="NCBI Taxonomy" id="5762"/>
    <lineage>
        <taxon>Eukaryota</taxon>
        <taxon>Discoba</taxon>
        <taxon>Heterolobosea</taxon>
        <taxon>Tetramitia</taxon>
        <taxon>Eutetramitia</taxon>
        <taxon>Vahlkampfiidae</taxon>
        <taxon>Naegleria</taxon>
    </lineage>
</organism>
<dbReference type="Pfam" id="PF19055">
    <property type="entry name" value="ABC2_membrane_7"/>
    <property type="match status" value="1"/>
</dbReference>
<feature type="transmembrane region" description="Helical" evidence="8">
    <location>
        <begin position="12"/>
        <end position="38"/>
    </location>
</feature>
<dbReference type="InterPro" id="IPR017871">
    <property type="entry name" value="ABC_transporter-like_CS"/>
</dbReference>
<protein>
    <submittedName>
        <fullName evidence="10">Predicted protein</fullName>
    </submittedName>
</protein>
<feature type="transmembrane region" description="Helical" evidence="8">
    <location>
        <begin position="775"/>
        <end position="797"/>
    </location>
</feature>
<dbReference type="InterPro" id="IPR043926">
    <property type="entry name" value="ABCG_dom"/>
</dbReference>
<dbReference type="InParanoid" id="D2VBP6"/>
<dbReference type="Pfam" id="PF00005">
    <property type="entry name" value="ABC_tran"/>
    <property type="match status" value="1"/>
</dbReference>
<accession>D2VBP6</accession>
<keyword evidence="11" id="KW-1185">Reference proteome</keyword>
<dbReference type="Proteomes" id="UP000006671">
    <property type="component" value="Unassembled WGS sequence"/>
</dbReference>
<dbReference type="EMBL" id="GG738861">
    <property type="protein sequence ID" value="EFC45832.1"/>
    <property type="molecule type" value="Genomic_DNA"/>
</dbReference>
<dbReference type="GeneID" id="8859132"/>
<evidence type="ECO:0000256" key="8">
    <source>
        <dbReference type="SAM" id="Phobius"/>
    </source>
</evidence>
<feature type="domain" description="ABC transporter" evidence="9">
    <location>
        <begin position="308"/>
        <end position="548"/>
    </location>
</feature>
<evidence type="ECO:0000256" key="6">
    <source>
        <dbReference type="ARBA" id="ARBA00022989"/>
    </source>
</evidence>
<dbReference type="eggNOG" id="KOG0061">
    <property type="taxonomic scope" value="Eukaryota"/>
</dbReference>
<feature type="transmembrane region" description="Helical" evidence="8">
    <location>
        <begin position="743"/>
        <end position="768"/>
    </location>
</feature>
<keyword evidence="2" id="KW-0813">Transport</keyword>
<dbReference type="InterPro" id="IPR050352">
    <property type="entry name" value="ABCG_transporters"/>
</dbReference>